<evidence type="ECO:0000259" key="4">
    <source>
        <dbReference type="Pfam" id="PF00717"/>
    </source>
</evidence>
<dbReference type="InterPro" id="IPR015927">
    <property type="entry name" value="Peptidase_S24_S26A/B/C"/>
</dbReference>
<evidence type="ECO:0000256" key="3">
    <source>
        <dbReference type="ARBA" id="ARBA00023163"/>
    </source>
</evidence>
<dbReference type="InterPro" id="IPR039418">
    <property type="entry name" value="LexA-like"/>
</dbReference>
<dbReference type="CDD" id="cd00093">
    <property type="entry name" value="HTH_XRE"/>
    <property type="match status" value="1"/>
</dbReference>
<sequence>MKDIGIRLREYRSRSNAKMPAIASATGIAKETLYKWEKGTKPSSIEEYYKLKGYLDKMEVSLDEETFELVKQHPATLRIPLTSAGPAVPQSDGKAASGMVIFSNNEPELIVDRISAPCLGAVEGSIEMIGNSMEPTFCNGCRIAIVRLSDNRSLIPGQYYYVIDTNWQGIVRRVYQGEKENCIRLVADNPDQFKHPPVEKSLEQIAAIFKVSAALIKF</sequence>
<dbReference type="Gene3D" id="1.10.260.40">
    <property type="entry name" value="lambda repressor-like DNA-binding domains"/>
    <property type="match status" value="1"/>
</dbReference>
<protein>
    <submittedName>
        <fullName evidence="5">LexA family transcriptional regulator</fullName>
    </submittedName>
</protein>
<evidence type="ECO:0000313" key="6">
    <source>
        <dbReference type="Proteomes" id="UP000677244"/>
    </source>
</evidence>
<dbReference type="InterPro" id="IPR001387">
    <property type="entry name" value="Cro/C1-type_HTH"/>
</dbReference>
<comment type="caution">
    <text evidence="5">The sequence shown here is derived from an EMBL/GenBank/DDBJ whole genome shotgun (WGS) entry which is preliminary data.</text>
</comment>
<dbReference type="PANTHER" id="PTHR40661:SF3">
    <property type="entry name" value="FELS-1 PROPHAGE TRANSCRIPTIONAL REGULATOR"/>
    <property type="match status" value="1"/>
</dbReference>
<dbReference type="SUPFAM" id="SSF47413">
    <property type="entry name" value="lambda repressor-like DNA-binding domains"/>
    <property type="match status" value="1"/>
</dbReference>
<dbReference type="Pfam" id="PF00717">
    <property type="entry name" value="Peptidase_S24"/>
    <property type="match status" value="1"/>
</dbReference>
<dbReference type="CDD" id="cd06529">
    <property type="entry name" value="S24_LexA-like"/>
    <property type="match status" value="1"/>
</dbReference>
<proteinExistence type="predicted"/>
<keyword evidence="6" id="KW-1185">Reference proteome</keyword>
<dbReference type="InterPro" id="IPR010982">
    <property type="entry name" value="Lambda_DNA-bd_dom_sf"/>
</dbReference>
<dbReference type="Gene3D" id="2.10.109.10">
    <property type="entry name" value="Umud Fragment, subunit A"/>
    <property type="match status" value="1"/>
</dbReference>
<gene>
    <name evidence="5" type="ORF">J7I42_23265</name>
</gene>
<dbReference type="SUPFAM" id="SSF51306">
    <property type="entry name" value="LexA/Signal peptidase"/>
    <property type="match status" value="1"/>
</dbReference>
<feature type="domain" description="Peptidase S24/S26A/S26B/S26C" evidence="4">
    <location>
        <begin position="127"/>
        <end position="200"/>
    </location>
</feature>
<dbReference type="EMBL" id="JAGHKO010000005">
    <property type="protein sequence ID" value="MBO9203229.1"/>
    <property type="molecule type" value="Genomic_DNA"/>
</dbReference>
<name>A0ABS3YZH6_9BACT</name>
<evidence type="ECO:0000256" key="2">
    <source>
        <dbReference type="ARBA" id="ARBA00023125"/>
    </source>
</evidence>
<dbReference type="PANTHER" id="PTHR40661">
    <property type="match status" value="1"/>
</dbReference>
<organism evidence="5 6">
    <name type="scientific">Niastella soli</name>
    <dbReference type="NCBI Taxonomy" id="2821487"/>
    <lineage>
        <taxon>Bacteria</taxon>
        <taxon>Pseudomonadati</taxon>
        <taxon>Bacteroidota</taxon>
        <taxon>Chitinophagia</taxon>
        <taxon>Chitinophagales</taxon>
        <taxon>Chitinophagaceae</taxon>
        <taxon>Niastella</taxon>
    </lineage>
</organism>
<evidence type="ECO:0000313" key="5">
    <source>
        <dbReference type="EMBL" id="MBO9203229.1"/>
    </source>
</evidence>
<dbReference type="RefSeq" id="WP_209141280.1">
    <property type="nucleotide sequence ID" value="NZ_JAGHKO010000005.1"/>
</dbReference>
<keyword evidence="2" id="KW-0238">DNA-binding</keyword>
<reference evidence="5 6" key="1">
    <citation type="submission" date="2021-03" db="EMBL/GenBank/DDBJ databases">
        <title>Assistant Professor.</title>
        <authorList>
            <person name="Huq M.A."/>
        </authorList>
    </citation>
    <scope>NUCLEOTIDE SEQUENCE [LARGE SCALE GENOMIC DNA]</scope>
    <source>
        <strain evidence="5 6">MAH-29</strain>
    </source>
</reference>
<dbReference type="InterPro" id="IPR036286">
    <property type="entry name" value="LexA/Signal_pep-like_sf"/>
</dbReference>
<keyword evidence="3" id="KW-0804">Transcription</keyword>
<evidence type="ECO:0000256" key="1">
    <source>
        <dbReference type="ARBA" id="ARBA00023015"/>
    </source>
</evidence>
<dbReference type="Proteomes" id="UP000677244">
    <property type="component" value="Unassembled WGS sequence"/>
</dbReference>
<accession>A0ABS3YZH6</accession>
<keyword evidence="1" id="KW-0805">Transcription regulation</keyword>